<dbReference type="Proteomes" id="UP001152562">
    <property type="component" value="Unassembled WGS sequence"/>
</dbReference>
<feature type="compositionally biased region" description="Basic residues" evidence="1">
    <location>
        <begin position="579"/>
        <end position="589"/>
    </location>
</feature>
<feature type="compositionally biased region" description="Polar residues" evidence="1">
    <location>
        <begin position="1000"/>
        <end position="1011"/>
    </location>
</feature>
<feature type="region of interest" description="Disordered" evidence="1">
    <location>
        <begin position="736"/>
        <end position="770"/>
    </location>
</feature>
<feature type="compositionally biased region" description="Basic and acidic residues" evidence="1">
    <location>
        <begin position="590"/>
        <end position="607"/>
    </location>
</feature>
<protein>
    <submittedName>
        <fullName evidence="2">Uncharacterized protein</fullName>
    </submittedName>
</protein>
<feature type="compositionally biased region" description="Basic and acidic residues" evidence="1">
    <location>
        <begin position="1119"/>
        <end position="1128"/>
    </location>
</feature>
<keyword evidence="3" id="KW-1185">Reference proteome</keyword>
<evidence type="ECO:0000256" key="1">
    <source>
        <dbReference type="SAM" id="MobiDB-lite"/>
    </source>
</evidence>
<sequence length="1320" mass="150803">MSQKEQELRTKSPLINCKLVEALGEDFLQLTTNNSLDLNQRRATLQCFNACCAELPKLSRLTLRQKFEDYFTKLAHGMPSWGDFRLQFSTMETLLRWLLRRNERAVREGVATLWFPRELYSRVAVKIFLERDWKNFFKDARDFLNAQNENNSSIISLICKKFNIGKTQAITATDKRHWIDFNIDNNCISLMLELKLLEVLQIENAVFDALVIEEDNTRSVKLVRNGASIQIEITLTEPLNQSEKINNEREISIYMNAINAEKVNESLKKIFGNKYEASFLGEGIHQCSPDTAGDCSQIENSEDSRQFAITTRRGKRSRVAAATLNRESYASKSPSTTSTTSLLLLKERLSEYPGCVGANDEEYAGICAKPLLPRVAEESEEDICVLTPRIKPRCDAVFSHKINVRDSVDKTSVSKPSTISLVLATTIDSYEATAPHDTLHGFPEDLELNTLNYMVYRQQNKTESTPDLQSEVIENTPFVRPILGAREDVEDSDKKYKKHYELIEADVIKCVNDLVEQVCADYEMISHLMNQKEFTNKLIIEAGLPISTESEHRSTDTRKAKKKAAKPIQITFPKTKEKVNKRKGQRRQKRPESEAAGKLSIARETDVNLKSPNNNIKGPITRRRRKLYSPKDTITFEGPVDSETVEQQTRTPTTSKTPYREIQEMRATHRESTKRKSISEKVVLSPRSKRLNDDFDKLLQTNCNDVNVKKSNNKKDITVYNYTDSDDSDFKDDVNLTKPSLPLRKSNTSVNSMEKKSRKRKQKSINTRQGTLVDERMRNATVDLNMSFIIEEPIETCGNIEPVVVVEPIIEDENNSTKKSRIVKPRETKKNTKSKNGTKKGNSRKSAKRPTKVMNTSRDREESISPGLKCELQEAEMKANDSLTDLSKINIIEKADKQDSFEHSDCVYETIEVKATIEHVPLVNAPIERIRKSRGRPSRGRPQDFDSIQTIEYNNVLPEAPDNEICRNKIIEDERVQRFLRVSVERMSEEDIDEWLSPRLKSSPSGATGKSSPKHETNHNTRPPVGHKSQSFPAECETIAKNNNGITCNSLILPFKNNKKLKNQEYKRHTPKPKPKEPEVDNTETDVCRNSSSIRAVSLKMRKTLKAFNDRVVKTPDSKENLIKDKEKKSIKRRAEKSQSSPDSDKRRTTRTALERPISGDDSSSREEESECSMKECSNAEAIHNWLERSRHELDTEEFDGVRVNVFGDIFKEVQKKIDYDLAMIKNNARNSLEHIQRGVVKQIEEARLRRRALYTKSAREIFSDIGKTLDAKFTELEAECAGVDDRVLENVSRDSAQMLSEFATIHLDLASYLDARTNN</sequence>
<dbReference type="EMBL" id="CALOZG010000004">
    <property type="protein sequence ID" value="CAH4023878.1"/>
    <property type="molecule type" value="Genomic_DNA"/>
</dbReference>
<proteinExistence type="predicted"/>
<name>A0A9P0XA46_PIEBR</name>
<feature type="region of interest" description="Disordered" evidence="1">
    <location>
        <begin position="991"/>
        <end position="1030"/>
    </location>
</feature>
<feature type="compositionally biased region" description="Basic residues" evidence="1">
    <location>
        <begin position="831"/>
        <end position="851"/>
    </location>
</feature>
<organism evidence="2 3">
    <name type="scientific">Pieris brassicae</name>
    <name type="common">White butterfly</name>
    <name type="synonym">Large white butterfly</name>
    <dbReference type="NCBI Taxonomy" id="7116"/>
    <lineage>
        <taxon>Eukaryota</taxon>
        <taxon>Metazoa</taxon>
        <taxon>Ecdysozoa</taxon>
        <taxon>Arthropoda</taxon>
        <taxon>Hexapoda</taxon>
        <taxon>Insecta</taxon>
        <taxon>Pterygota</taxon>
        <taxon>Neoptera</taxon>
        <taxon>Endopterygota</taxon>
        <taxon>Lepidoptera</taxon>
        <taxon>Glossata</taxon>
        <taxon>Ditrysia</taxon>
        <taxon>Papilionoidea</taxon>
        <taxon>Pieridae</taxon>
        <taxon>Pierinae</taxon>
        <taxon>Pieris</taxon>
    </lineage>
</organism>
<feature type="region of interest" description="Disordered" evidence="1">
    <location>
        <begin position="573"/>
        <end position="657"/>
    </location>
</feature>
<accession>A0A9P0XA46</accession>
<feature type="region of interest" description="Disordered" evidence="1">
    <location>
        <begin position="1063"/>
        <end position="1087"/>
    </location>
</feature>
<feature type="compositionally biased region" description="Basic and acidic residues" evidence="1">
    <location>
        <begin position="1063"/>
        <end position="1079"/>
    </location>
</feature>
<reference evidence="2" key="1">
    <citation type="submission" date="2022-05" db="EMBL/GenBank/DDBJ databases">
        <authorList>
            <person name="Okamura Y."/>
        </authorList>
    </citation>
    <scope>NUCLEOTIDE SEQUENCE</scope>
</reference>
<evidence type="ECO:0000313" key="2">
    <source>
        <dbReference type="EMBL" id="CAH4023878.1"/>
    </source>
</evidence>
<comment type="caution">
    <text evidence="2">The sequence shown here is derived from an EMBL/GenBank/DDBJ whole genome shotgun (WGS) entry which is preliminary data.</text>
</comment>
<gene>
    <name evidence="2" type="ORF">PIBRA_LOCUS4401</name>
</gene>
<feature type="compositionally biased region" description="Polar residues" evidence="1">
    <location>
        <begin position="645"/>
        <end position="657"/>
    </location>
</feature>
<feature type="region of interest" description="Disordered" evidence="1">
    <location>
        <begin position="1119"/>
        <end position="1174"/>
    </location>
</feature>
<evidence type="ECO:0000313" key="3">
    <source>
        <dbReference type="Proteomes" id="UP001152562"/>
    </source>
</evidence>
<feature type="region of interest" description="Disordered" evidence="1">
    <location>
        <begin position="814"/>
        <end position="868"/>
    </location>
</feature>